<evidence type="ECO:0000256" key="2">
    <source>
        <dbReference type="ARBA" id="ARBA00023002"/>
    </source>
</evidence>
<dbReference type="GO" id="GO:0004352">
    <property type="term" value="F:glutamate dehydrogenase (NAD+) activity"/>
    <property type="evidence" value="ECO:0007669"/>
    <property type="project" value="TreeGrafter"/>
</dbReference>
<proteinExistence type="inferred from homology"/>
<dbReference type="Pfam" id="PF00208">
    <property type="entry name" value="ELFV_dehydrog"/>
    <property type="match status" value="1"/>
</dbReference>
<evidence type="ECO:0000313" key="6">
    <source>
        <dbReference type="Proteomes" id="UP000192418"/>
    </source>
</evidence>
<sequence>MKIRQKECMGKLASCPSTISEGTYIINQAKEVNLDPGVLYETVIELASEGLITSTAINMAAGILVSELALPNYFFENITKESLRHILSSIAMSIKCQDGCVGLSGRVAHIDFNLEQGTNIQRVRIATEETRDAMEELLAPFLSGRRREYYYSPESKYYTYIIRPETVDDYQKTAFEESKFLYHLSGDHKETPIVTRQRYESILRESENAISPLIEVFNLPETGETRLMFNSDFEMPQIPVLRRLFQDHDLILGRAYWEPYCGKSQAPSSICSLYTRGELSRTKETALLKDLYAYLAMSITDMTDLYVEGQLSFRQMLFASNAVDFTHMFIFKESKNLVDREIMSSLTSPDHKEAYAGRIHDANKSTYVYETILDTAKKNPDLIEFLYILFENRFDPSRNNRLSSDALEMKFKEFEKLIAVRFIDFSLGYEIFRFMFKIITSTLKTNFYKDVKRSYSFRLDNKILDPIVFSQSVYGIFYVNGHYACGTHLRAGDIARGGLRMIRVSPTNHSAELDNVVMLNYALGAKAQRLKHKDICESGSKGVVVPHTIYATCSMDALYDYTEGIMDLMLAGEQIVDYLGHPEMIFFGPDEGTAPLMDAVAMRAKERGYKHWRTITTGKSFGIPHDTYGMLEDGRLFGLLDQKDQGTELQVDGESIVTTTDMEKIYDVIGGRIKQSGMTTTCVMGAFRTLIEHYNAKEEDLNLMITGGPDGDLGANEIQCYKGKICLIIDGGSILFDPMGLDKKELMKIAFMRHTAPRANSVAYPTEKLSENGFMVRLGAKEITLPDGTYVEDGTIFHKTFLTNGENRKFIEQANIEAFIPCGGFKDTINHGNVHEFLENFQELRFIVEGANVFFDDSARRHIATASKIKEIKDSTANKGGVFSSSIAEVLTAFLFNDDYETRLLEDKTTRWGLIRDIIELVEKYSRLETGMLIKIHEADPQVPLFSLSEQTSEQIFKLQNIFEDNISTLVENEDLVWQIMEHYIPSMLIAKQGKENIMALLATPEMVAYRNTIITKKLASMAFYKYGLDWDEFIGKVEANFEKTVNTIME</sequence>
<dbReference type="GO" id="GO:0006538">
    <property type="term" value="P:L-glutamate catabolic process"/>
    <property type="evidence" value="ECO:0007669"/>
    <property type="project" value="TreeGrafter"/>
</dbReference>
<dbReference type="SUPFAM" id="SSF51735">
    <property type="entry name" value="NAD(P)-binding Rossmann-fold domains"/>
    <property type="match status" value="1"/>
</dbReference>
<dbReference type="RefSeq" id="WP_232367017.1">
    <property type="nucleotide sequence ID" value="NZ_FWXY01000002.1"/>
</dbReference>
<name>A0A1W1ZFL1_9BACT</name>
<gene>
    <name evidence="5" type="ORF">SAMN02746065_102248</name>
</gene>
<evidence type="ECO:0000256" key="3">
    <source>
        <dbReference type="ARBA" id="ARBA00023027"/>
    </source>
</evidence>
<dbReference type="InterPro" id="IPR036291">
    <property type="entry name" value="NAD(P)-bd_dom_sf"/>
</dbReference>
<dbReference type="EMBL" id="FWXY01000002">
    <property type="protein sequence ID" value="SMC46962.1"/>
    <property type="molecule type" value="Genomic_DNA"/>
</dbReference>
<dbReference type="AlphaFoldDB" id="A0A1W1ZFL1"/>
<keyword evidence="2" id="KW-0560">Oxidoreductase</keyword>
<keyword evidence="3" id="KW-0520">NAD</keyword>
<protein>
    <submittedName>
        <fullName evidence="5">Glutamate dehydrogenase</fullName>
    </submittedName>
</protein>
<dbReference type="SUPFAM" id="SSF53223">
    <property type="entry name" value="Aminoacid dehydrogenase-like, N-terminal domain"/>
    <property type="match status" value="1"/>
</dbReference>
<dbReference type="Gene3D" id="3.40.50.720">
    <property type="entry name" value="NAD(P)-binding Rossmann-like Domain"/>
    <property type="match status" value="1"/>
</dbReference>
<evidence type="ECO:0000256" key="1">
    <source>
        <dbReference type="ARBA" id="ARBA00006382"/>
    </source>
</evidence>
<dbReference type="PANTHER" id="PTHR11606:SF24">
    <property type="entry name" value="NAD-SPECIFIC GLUTAMATE DEHYDROGENASE"/>
    <property type="match status" value="1"/>
</dbReference>
<dbReference type="Proteomes" id="UP000192418">
    <property type="component" value="Unassembled WGS sequence"/>
</dbReference>
<evidence type="ECO:0000313" key="5">
    <source>
        <dbReference type="EMBL" id="SMC46962.1"/>
    </source>
</evidence>
<organism evidence="5 6">
    <name type="scientific">Desulfocicer vacuolatum DSM 3385</name>
    <dbReference type="NCBI Taxonomy" id="1121400"/>
    <lineage>
        <taxon>Bacteria</taxon>
        <taxon>Pseudomonadati</taxon>
        <taxon>Thermodesulfobacteriota</taxon>
        <taxon>Desulfobacteria</taxon>
        <taxon>Desulfobacterales</taxon>
        <taxon>Desulfobacteraceae</taxon>
        <taxon>Desulfocicer</taxon>
    </lineage>
</organism>
<keyword evidence="6" id="KW-1185">Reference proteome</keyword>
<dbReference type="SMART" id="SM00839">
    <property type="entry name" value="ELFV_dehydrog"/>
    <property type="match status" value="1"/>
</dbReference>
<comment type="similarity">
    <text evidence="1">Belongs to the Glu/Leu/Phe/Val dehydrogenases family.</text>
</comment>
<dbReference type="InterPro" id="IPR006096">
    <property type="entry name" value="Glu/Leu/Phe/Val/Trp_DH_C"/>
</dbReference>
<dbReference type="InterPro" id="IPR046346">
    <property type="entry name" value="Aminoacid_DH-like_N_sf"/>
</dbReference>
<dbReference type="STRING" id="1121400.SAMN02746065_102248"/>
<evidence type="ECO:0000259" key="4">
    <source>
        <dbReference type="SMART" id="SM00839"/>
    </source>
</evidence>
<accession>A0A1W1ZFL1</accession>
<dbReference type="PANTHER" id="PTHR11606">
    <property type="entry name" value="GLUTAMATE DEHYDROGENASE"/>
    <property type="match status" value="1"/>
</dbReference>
<feature type="domain" description="Glutamate/phenylalanine/leucine/valine/L-tryptophan dehydrogenase C-terminal" evidence="4">
    <location>
        <begin position="676"/>
        <end position="941"/>
    </location>
</feature>
<reference evidence="5 6" key="1">
    <citation type="submission" date="2017-04" db="EMBL/GenBank/DDBJ databases">
        <authorList>
            <person name="Afonso C.L."/>
            <person name="Miller P.J."/>
            <person name="Scott M.A."/>
            <person name="Spackman E."/>
            <person name="Goraichik I."/>
            <person name="Dimitrov K.M."/>
            <person name="Suarez D.L."/>
            <person name="Swayne D.E."/>
        </authorList>
    </citation>
    <scope>NUCLEOTIDE SEQUENCE [LARGE SCALE GENOMIC DNA]</scope>
    <source>
        <strain evidence="5 6">DSM 3385</strain>
    </source>
</reference>